<protein>
    <submittedName>
        <fullName evidence="1">Uncharacterized protein</fullName>
    </submittedName>
</protein>
<dbReference type="Proteomes" id="UP000821845">
    <property type="component" value="Chromosome 9"/>
</dbReference>
<accession>A0ACB7RLG8</accession>
<evidence type="ECO:0000313" key="2">
    <source>
        <dbReference type="Proteomes" id="UP000821845"/>
    </source>
</evidence>
<sequence length="108" mass="12111">MGDLDAPHTAWGHLTTTKKGARVHDTAQQPRLTLWNEPLQTTRVRNSVSSDTNPDLTFTLNVHSGECSRLRESLGSDRHTVQFNVPHTRKPARTGTARIMDGNHSEMR</sequence>
<gene>
    <name evidence="1" type="ORF">HPB50_027131</name>
</gene>
<reference evidence="1" key="1">
    <citation type="submission" date="2020-05" db="EMBL/GenBank/DDBJ databases">
        <title>Large-scale comparative analyses of tick genomes elucidate their genetic diversity and vector capacities.</title>
        <authorList>
            <person name="Jia N."/>
            <person name="Wang J."/>
            <person name="Shi W."/>
            <person name="Du L."/>
            <person name="Sun Y."/>
            <person name="Zhan W."/>
            <person name="Jiang J."/>
            <person name="Wang Q."/>
            <person name="Zhang B."/>
            <person name="Ji P."/>
            <person name="Sakyi L.B."/>
            <person name="Cui X."/>
            <person name="Yuan T."/>
            <person name="Jiang B."/>
            <person name="Yang W."/>
            <person name="Lam T.T.-Y."/>
            <person name="Chang Q."/>
            <person name="Ding S."/>
            <person name="Wang X."/>
            <person name="Zhu J."/>
            <person name="Ruan X."/>
            <person name="Zhao L."/>
            <person name="Wei J."/>
            <person name="Que T."/>
            <person name="Du C."/>
            <person name="Cheng J."/>
            <person name="Dai P."/>
            <person name="Han X."/>
            <person name="Huang E."/>
            <person name="Gao Y."/>
            <person name="Liu J."/>
            <person name="Shao H."/>
            <person name="Ye R."/>
            <person name="Li L."/>
            <person name="Wei W."/>
            <person name="Wang X."/>
            <person name="Wang C."/>
            <person name="Yang T."/>
            <person name="Huo Q."/>
            <person name="Li W."/>
            <person name="Guo W."/>
            <person name="Chen H."/>
            <person name="Zhou L."/>
            <person name="Ni X."/>
            <person name="Tian J."/>
            <person name="Zhou Y."/>
            <person name="Sheng Y."/>
            <person name="Liu T."/>
            <person name="Pan Y."/>
            <person name="Xia L."/>
            <person name="Li J."/>
            <person name="Zhao F."/>
            <person name="Cao W."/>
        </authorList>
    </citation>
    <scope>NUCLEOTIDE SEQUENCE</scope>
    <source>
        <strain evidence="1">Hyas-2018</strain>
    </source>
</reference>
<evidence type="ECO:0000313" key="1">
    <source>
        <dbReference type="EMBL" id="KAH6923318.1"/>
    </source>
</evidence>
<proteinExistence type="predicted"/>
<dbReference type="EMBL" id="CM023489">
    <property type="protein sequence ID" value="KAH6923318.1"/>
    <property type="molecule type" value="Genomic_DNA"/>
</dbReference>
<organism evidence="1 2">
    <name type="scientific">Hyalomma asiaticum</name>
    <name type="common">Tick</name>
    <dbReference type="NCBI Taxonomy" id="266040"/>
    <lineage>
        <taxon>Eukaryota</taxon>
        <taxon>Metazoa</taxon>
        <taxon>Ecdysozoa</taxon>
        <taxon>Arthropoda</taxon>
        <taxon>Chelicerata</taxon>
        <taxon>Arachnida</taxon>
        <taxon>Acari</taxon>
        <taxon>Parasitiformes</taxon>
        <taxon>Ixodida</taxon>
        <taxon>Ixodoidea</taxon>
        <taxon>Ixodidae</taxon>
        <taxon>Hyalomminae</taxon>
        <taxon>Hyalomma</taxon>
    </lineage>
</organism>
<keyword evidence="2" id="KW-1185">Reference proteome</keyword>
<name>A0ACB7RLG8_HYAAI</name>
<comment type="caution">
    <text evidence="1">The sequence shown here is derived from an EMBL/GenBank/DDBJ whole genome shotgun (WGS) entry which is preliminary data.</text>
</comment>